<accession>A0ABV0F7B8</accession>
<dbReference type="SUPFAM" id="SSF111331">
    <property type="entry name" value="NAD kinase/diacylglycerol kinase-like"/>
    <property type="match status" value="1"/>
</dbReference>
<keyword evidence="3" id="KW-0808">Transferase</keyword>
<dbReference type="Proteomes" id="UP001429357">
    <property type="component" value="Unassembled WGS sequence"/>
</dbReference>
<keyword evidence="11" id="KW-1185">Reference proteome</keyword>
<name>A0ABV0F7B8_9ENTE</name>
<evidence type="ECO:0000256" key="8">
    <source>
        <dbReference type="ARBA" id="ARBA00023264"/>
    </source>
</evidence>
<dbReference type="Pfam" id="PF00781">
    <property type="entry name" value="DAGK_cat"/>
    <property type="match status" value="1"/>
</dbReference>
<evidence type="ECO:0000259" key="9">
    <source>
        <dbReference type="PROSITE" id="PS50146"/>
    </source>
</evidence>
<keyword evidence="6" id="KW-0067">ATP-binding</keyword>
<organism evidence="10 11">
    <name type="scientific">Enterococcus diestrammenae</name>
    <dbReference type="NCBI Taxonomy" id="1155073"/>
    <lineage>
        <taxon>Bacteria</taxon>
        <taxon>Bacillati</taxon>
        <taxon>Bacillota</taxon>
        <taxon>Bacilli</taxon>
        <taxon>Lactobacillales</taxon>
        <taxon>Enterococcaceae</taxon>
        <taxon>Enterococcus</taxon>
    </lineage>
</organism>
<dbReference type="RefSeq" id="WP_161870293.1">
    <property type="nucleotide sequence ID" value="NZ_MAEI02000001.1"/>
</dbReference>
<reference evidence="11" key="1">
    <citation type="submission" date="2016-06" db="EMBL/GenBank/DDBJ databases">
        <title>Four novel species of enterococci isolated from chicken manure.</title>
        <authorList>
            <person name="Van Tyne D."/>
        </authorList>
    </citation>
    <scope>NUCLEOTIDE SEQUENCE [LARGE SCALE GENOMIC DNA]</scope>
    <source>
        <strain evidence="11">JM9A</strain>
    </source>
</reference>
<evidence type="ECO:0000313" key="11">
    <source>
        <dbReference type="Proteomes" id="UP001429357"/>
    </source>
</evidence>
<gene>
    <name evidence="10" type="ORF">BAU18_002559</name>
</gene>
<evidence type="ECO:0000256" key="3">
    <source>
        <dbReference type="ARBA" id="ARBA00022679"/>
    </source>
</evidence>
<keyword evidence="4" id="KW-0547">Nucleotide-binding</keyword>
<evidence type="ECO:0000256" key="1">
    <source>
        <dbReference type="ARBA" id="ARBA00001946"/>
    </source>
</evidence>
<keyword evidence="7" id="KW-0594">Phospholipid biosynthesis</keyword>
<evidence type="ECO:0000256" key="4">
    <source>
        <dbReference type="ARBA" id="ARBA00022741"/>
    </source>
</evidence>
<evidence type="ECO:0000256" key="5">
    <source>
        <dbReference type="ARBA" id="ARBA00022777"/>
    </source>
</evidence>
<dbReference type="NCBIfam" id="TIGR00147">
    <property type="entry name" value="YegS/Rv2252/BmrU family lipid kinase"/>
    <property type="match status" value="1"/>
</dbReference>
<feature type="domain" description="DAGKc" evidence="9">
    <location>
        <begin position="1"/>
        <end position="149"/>
    </location>
</feature>
<dbReference type="InterPro" id="IPR005218">
    <property type="entry name" value="Diacylglycerol/lipid_kinase"/>
</dbReference>
<dbReference type="PANTHER" id="PTHR12358:SF54">
    <property type="entry name" value="SPHINGOSINE KINASE RELATED PROTEIN"/>
    <property type="match status" value="1"/>
</dbReference>
<dbReference type="InterPro" id="IPR017438">
    <property type="entry name" value="ATP-NAD_kinase_N"/>
</dbReference>
<dbReference type="PROSITE" id="PS50146">
    <property type="entry name" value="DAGK"/>
    <property type="match status" value="1"/>
</dbReference>
<reference evidence="10 11" key="2">
    <citation type="submission" date="2024-02" db="EMBL/GenBank/DDBJ databases">
        <title>The Genome Sequence of Enterococcus diestrammenae JM9A.</title>
        <authorList>
            <person name="Earl A."/>
            <person name="Manson A."/>
            <person name="Gilmore M."/>
            <person name="Sanders J."/>
            <person name="Shea T."/>
            <person name="Howe W."/>
            <person name="Livny J."/>
            <person name="Cuomo C."/>
            <person name="Neafsey D."/>
            <person name="Birren B."/>
        </authorList>
    </citation>
    <scope>NUCLEOTIDE SEQUENCE [LARGE SCALE GENOMIC DNA]</scope>
    <source>
        <strain evidence="10 11">JM9A</strain>
    </source>
</reference>
<dbReference type="Gene3D" id="3.40.50.10330">
    <property type="entry name" value="Probable inorganic polyphosphate/atp-NAD kinase, domain 1"/>
    <property type="match status" value="1"/>
</dbReference>
<sequence>MKFHFHLLINQASGSGRGQKVGDKIITLLQENQFEHTLYYTEYAGHEQEIIRQLVNTETLQAWDPQNPALTADQPFPLLMVIGGDGTLHQVLNELYHLSVDYPVSYIPGGSGNDFARGIGLSRQPEKAFWQIVKAQEPTKINTLFYNEEIKAEKGVVINNVGIGLDAAIVNATNTSFAKKELNKYNLGSLAYISSILKVLFTQKGFPILVEVNGTEHSFKKAFLCTTTNHPYFGGGVAIAPMAKADKNNIDLVVIERIAMFKIFWLIIKLIRKTHTNSKYYHHFNSSKLRIVSTIPQYGQADGEVMGERPFDITFTTRPQMIWYKKE</sequence>
<dbReference type="SMART" id="SM00046">
    <property type="entry name" value="DAGKc"/>
    <property type="match status" value="1"/>
</dbReference>
<evidence type="ECO:0000256" key="6">
    <source>
        <dbReference type="ARBA" id="ARBA00022840"/>
    </source>
</evidence>
<protein>
    <recommendedName>
        <fullName evidence="9">DAGKc domain-containing protein</fullName>
    </recommendedName>
</protein>
<keyword evidence="8" id="KW-1208">Phospholipid metabolism</keyword>
<dbReference type="Pfam" id="PF19279">
    <property type="entry name" value="YegS_C"/>
    <property type="match status" value="1"/>
</dbReference>
<keyword evidence="7" id="KW-0443">Lipid metabolism</keyword>
<evidence type="ECO:0000256" key="7">
    <source>
        <dbReference type="ARBA" id="ARBA00023209"/>
    </source>
</evidence>
<dbReference type="PANTHER" id="PTHR12358">
    <property type="entry name" value="SPHINGOSINE KINASE"/>
    <property type="match status" value="1"/>
</dbReference>
<keyword evidence="5" id="KW-0418">Kinase</keyword>
<dbReference type="InterPro" id="IPR001206">
    <property type="entry name" value="Diacylglycerol_kinase_cat_dom"/>
</dbReference>
<evidence type="ECO:0000256" key="2">
    <source>
        <dbReference type="ARBA" id="ARBA00005983"/>
    </source>
</evidence>
<proteinExistence type="inferred from homology"/>
<dbReference type="InterPro" id="IPR045540">
    <property type="entry name" value="YegS/DAGK_C"/>
</dbReference>
<dbReference type="EMBL" id="MAEI02000001">
    <property type="protein sequence ID" value="MEO1782942.1"/>
    <property type="molecule type" value="Genomic_DNA"/>
</dbReference>
<dbReference type="InterPro" id="IPR016064">
    <property type="entry name" value="NAD/diacylglycerol_kinase_sf"/>
</dbReference>
<evidence type="ECO:0000313" key="10">
    <source>
        <dbReference type="EMBL" id="MEO1782942.1"/>
    </source>
</evidence>
<keyword evidence="7" id="KW-0444">Lipid biosynthesis</keyword>
<comment type="caution">
    <text evidence="10">The sequence shown here is derived from an EMBL/GenBank/DDBJ whole genome shotgun (WGS) entry which is preliminary data.</text>
</comment>
<comment type="similarity">
    <text evidence="2">Belongs to the diacylglycerol/lipid kinase family.</text>
</comment>
<comment type="cofactor">
    <cofactor evidence="1">
        <name>Mg(2+)</name>
        <dbReference type="ChEBI" id="CHEBI:18420"/>
    </cofactor>
</comment>
<dbReference type="Gene3D" id="2.60.200.40">
    <property type="match status" value="1"/>
</dbReference>
<dbReference type="InterPro" id="IPR050187">
    <property type="entry name" value="Lipid_Phosphate_FormReg"/>
</dbReference>